<dbReference type="EMBL" id="AFHG01000052">
    <property type="protein sequence ID" value="EGK71306.1"/>
    <property type="molecule type" value="Genomic_DNA"/>
</dbReference>
<accession>F5REH5</accession>
<keyword evidence="2" id="KW-0238">DNA-binding</keyword>
<evidence type="ECO:0000259" key="4">
    <source>
        <dbReference type="PROSITE" id="PS50043"/>
    </source>
</evidence>
<dbReference type="InterPro" id="IPR036388">
    <property type="entry name" value="WH-like_DNA-bd_sf"/>
</dbReference>
<dbReference type="CDD" id="cd17535">
    <property type="entry name" value="REC_NarL-like"/>
    <property type="match status" value="1"/>
</dbReference>
<keyword evidence="1 3" id="KW-0597">Phosphoprotein</keyword>
<reference evidence="6 7" key="1">
    <citation type="journal article" date="2011" name="J. Bacteriol.">
        <title>Genome sequence of Methyloversatilis universalis FAM5T, a methylotrophic representative of the order Rhodocyclales.</title>
        <authorList>
            <person name="Kittichotirat W."/>
            <person name="Good N.M."/>
            <person name="Hall R."/>
            <person name="Bringel F."/>
            <person name="Lajus A."/>
            <person name="Medigue C."/>
            <person name="Smalley N.E."/>
            <person name="Beck D."/>
            <person name="Bumgarner R."/>
            <person name="Vuilleumier S."/>
            <person name="Kalyuzhnaya M.G."/>
        </authorList>
    </citation>
    <scope>NUCLEOTIDE SEQUENCE [LARGE SCALE GENOMIC DNA]</scope>
    <source>
        <strain evidence="7">ATCC BAA-1314 / JCM 13912 / FAM5</strain>
    </source>
</reference>
<evidence type="ECO:0000313" key="6">
    <source>
        <dbReference type="EMBL" id="EGK71306.1"/>
    </source>
</evidence>
<dbReference type="SUPFAM" id="SSF52172">
    <property type="entry name" value="CheY-like"/>
    <property type="match status" value="1"/>
</dbReference>
<evidence type="ECO:0000313" key="7">
    <source>
        <dbReference type="Proteomes" id="UP000005019"/>
    </source>
</evidence>
<organism evidence="6 7">
    <name type="scientific">Methyloversatilis universalis (strain ATCC BAA-1314 / DSM 25237 / JCM 13912 / CCUG 52030 / FAM5)</name>
    <dbReference type="NCBI Taxonomy" id="1000565"/>
    <lineage>
        <taxon>Bacteria</taxon>
        <taxon>Pseudomonadati</taxon>
        <taxon>Pseudomonadota</taxon>
        <taxon>Betaproteobacteria</taxon>
        <taxon>Nitrosomonadales</taxon>
        <taxon>Sterolibacteriaceae</taxon>
        <taxon>Methyloversatilis</taxon>
    </lineage>
</organism>
<evidence type="ECO:0000256" key="1">
    <source>
        <dbReference type="ARBA" id="ARBA00022553"/>
    </source>
</evidence>
<dbReference type="Gene3D" id="1.10.10.10">
    <property type="entry name" value="Winged helix-like DNA-binding domain superfamily/Winged helix DNA-binding domain"/>
    <property type="match status" value="1"/>
</dbReference>
<feature type="domain" description="HTH luxR-type" evidence="4">
    <location>
        <begin position="137"/>
        <end position="202"/>
    </location>
</feature>
<dbReference type="InterPro" id="IPR011006">
    <property type="entry name" value="CheY-like_superfamily"/>
</dbReference>
<dbReference type="RefSeq" id="WP_008062529.1">
    <property type="nucleotide sequence ID" value="NZ_AFHG01000052.1"/>
</dbReference>
<dbReference type="AlphaFoldDB" id="F5REH5"/>
<dbReference type="InterPro" id="IPR001789">
    <property type="entry name" value="Sig_transdc_resp-reg_receiver"/>
</dbReference>
<dbReference type="Pfam" id="PF00196">
    <property type="entry name" value="GerE"/>
    <property type="match status" value="1"/>
</dbReference>
<evidence type="ECO:0000256" key="3">
    <source>
        <dbReference type="PROSITE-ProRule" id="PRU00169"/>
    </source>
</evidence>
<dbReference type="PANTHER" id="PTHR45566">
    <property type="entry name" value="HTH-TYPE TRANSCRIPTIONAL REGULATOR YHJB-RELATED"/>
    <property type="match status" value="1"/>
</dbReference>
<sequence>MHFLIVDDHALFREGLRAMLQSLDPALTVSEADSCEAGLALDDDAADFDLILLDHGLPGMNGVRGIRAFRQRFPTSPVLVVSASYTPSLIDEAIAAGARGYIPKSVSFAVMRDAIEQALLRRVVTPATLNAAPGGNPTERPVLLTPKQREVLQLMRGGLTNKQIAQQLGVSEFTVRTHVSAILHGLGVDTRTAAVSAARDQGLI</sequence>
<feature type="modified residue" description="4-aspartylphosphate" evidence="3">
    <location>
        <position position="54"/>
    </location>
</feature>
<dbReference type="STRING" id="1000565.METUNv1_02696"/>
<dbReference type="CDD" id="cd06170">
    <property type="entry name" value="LuxR_C_like"/>
    <property type="match status" value="1"/>
</dbReference>
<dbReference type="Pfam" id="PF00072">
    <property type="entry name" value="Response_reg"/>
    <property type="match status" value="1"/>
</dbReference>
<dbReference type="SMART" id="SM00421">
    <property type="entry name" value="HTH_LUXR"/>
    <property type="match status" value="1"/>
</dbReference>
<dbReference type="GO" id="GO:0006355">
    <property type="term" value="P:regulation of DNA-templated transcription"/>
    <property type="evidence" value="ECO:0007669"/>
    <property type="project" value="InterPro"/>
</dbReference>
<gene>
    <name evidence="6" type="ORF">METUNv1_02696</name>
</gene>
<dbReference type="PANTHER" id="PTHR45566:SF2">
    <property type="entry name" value="NARL SUBFAMILY"/>
    <property type="match status" value="1"/>
</dbReference>
<dbReference type="PROSITE" id="PS50043">
    <property type="entry name" value="HTH_LUXR_2"/>
    <property type="match status" value="1"/>
</dbReference>
<dbReference type="GO" id="GO:0000160">
    <property type="term" value="P:phosphorelay signal transduction system"/>
    <property type="evidence" value="ECO:0007669"/>
    <property type="project" value="InterPro"/>
</dbReference>
<proteinExistence type="predicted"/>
<dbReference type="SUPFAM" id="SSF46894">
    <property type="entry name" value="C-terminal effector domain of the bipartite response regulators"/>
    <property type="match status" value="1"/>
</dbReference>
<dbReference type="SMART" id="SM00448">
    <property type="entry name" value="REC"/>
    <property type="match status" value="1"/>
</dbReference>
<comment type="caution">
    <text evidence="6">The sequence shown here is derived from an EMBL/GenBank/DDBJ whole genome shotgun (WGS) entry which is preliminary data.</text>
</comment>
<dbReference type="InterPro" id="IPR000792">
    <property type="entry name" value="Tscrpt_reg_LuxR_C"/>
</dbReference>
<dbReference type="InterPro" id="IPR058245">
    <property type="entry name" value="NreC/VraR/RcsB-like_REC"/>
</dbReference>
<evidence type="ECO:0000256" key="2">
    <source>
        <dbReference type="ARBA" id="ARBA00023125"/>
    </source>
</evidence>
<dbReference type="Proteomes" id="UP000005019">
    <property type="component" value="Unassembled WGS sequence"/>
</dbReference>
<name>F5REH5_METUF</name>
<dbReference type="PRINTS" id="PR00038">
    <property type="entry name" value="HTHLUXR"/>
</dbReference>
<dbReference type="PROSITE" id="PS50110">
    <property type="entry name" value="RESPONSE_REGULATORY"/>
    <property type="match status" value="1"/>
</dbReference>
<dbReference type="eggNOG" id="COG2197">
    <property type="taxonomic scope" value="Bacteria"/>
</dbReference>
<dbReference type="OrthoDB" id="3374006at2"/>
<dbReference type="Gene3D" id="3.40.50.2300">
    <property type="match status" value="1"/>
</dbReference>
<feature type="domain" description="Response regulatory" evidence="5">
    <location>
        <begin position="2"/>
        <end position="119"/>
    </location>
</feature>
<evidence type="ECO:0000259" key="5">
    <source>
        <dbReference type="PROSITE" id="PS50110"/>
    </source>
</evidence>
<dbReference type="InterPro" id="IPR016032">
    <property type="entry name" value="Sig_transdc_resp-reg_C-effctor"/>
</dbReference>
<dbReference type="GO" id="GO:0003677">
    <property type="term" value="F:DNA binding"/>
    <property type="evidence" value="ECO:0007669"/>
    <property type="project" value="UniProtKB-KW"/>
</dbReference>
<protein>
    <submittedName>
        <fullName evidence="6">Two component transcriptional regulator, LuxR family</fullName>
    </submittedName>
</protein>
<keyword evidence="7" id="KW-1185">Reference proteome</keyword>
<dbReference type="InterPro" id="IPR051015">
    <property type="entry name" value="EvgA-like"/>
</dbReference>